<name>A0A7J9CT23_GOSGO</name>
<proteinExistence type="predicted"/>
<comment type="caution">
    <text evidence="1">The sequence shown here is derived from an EMBL/GenBank/DDBJ whole genome shotgun (WGS) entry which is preliminary data.</text>
</comment>
<dbReference type="InterPro" id="IPR036397">
    <property type="entry name" value="RNaseH_sf"/>
</dbReference>
<evidence type="ECO:0000313" key="1">
    <source>
        <dbReference type="EMBL" id="MBA0751592.1"/>
    </source>
</evidence>
<evidence type="ECO:0000313" key="2">
    <source>
        <dbReference type="Proteomes" id="UP000593579"/>
    </source>
</evidence>
<dbReference type="AlphaFoldDB" id="A0A7J9CT23"/>
<evidence type="ECO:0008006" key="3">
    <source>
        <dbReference type="Google" id="ProtNLM"/>
    </source>
</evidence>
<dbReference type="OrthoDB" id="10280005at2759"/>
<gene>
    <name evidence="1" type="ORF">Gogos_000507</name>
</gene>
<organism evidence="1 2">
    <name type="scientific">Gossypium gossypioides</name>
    <name type="common">Mexican cotton</name>
    <name type="synonym">Selera gossypioides</name>
    <dbReference type="NCBI Taxonomy" id="34282"/>
    <lineage>
        <taxon>Eukaryota</taxon>
        <taxon>Viridiplantae</taxon>
        <taxon>Streptophyta</taxon>
        <taxon>Embryophyta</taxon>
        <taxon>Tracheophyta</taxon>
        <taxon>Spermatophyta</taxon>
        <taxon>Magnoliopsida</taxon>
        <taxon>eudicotyledons</taxon>
        <taxon>Gunneridae</taxon>
        <taxon>Pentapetalae</taxon>
        <taxon>rosids</taxon>
        <taxon>malvids</taxon>
        <taxon>Malvales</taxon>
        <taxon>Malvaceae</taxon>
        <taxon>Malvoideae</taxon>
        <taxon>Gossypium</taxon>
    </lineage>
</organism>
<accession>A0A7J9CT23</accession>
<dbReference type="Gene3D" id="3.30.420.10">
    <property type="entry name" value="Ribonuclease H-like superfamily/Ribonuclease H"/>
    <property type="match status" value="1"/>
</dbReference>
<protein>
    <recommendedName>
        <fullName evidence="3">RNase H type-1 domain-containing protein</fullName>
    </recommendedName>
</protein>
<sequence length="111" mass="12824">MERVRRGISHSSACEVCGHITEDVLHAIRDCPTTDSLEMAFAIQEGFKRGSNSTLIRRTLQRLSRFHHWSICHIPREENQKANRLVKLDHLDGQGLQVFEVFPFKEMGYMA</sequence>
<dbReference type="EMBL" id="JABEZY010000013">
    <property type="protein sequence ID" value="MBA0751592.1"/>
    <property type="molecule type" value="Genomic_DNA"/>
</dbReference>
<keyword evidence="2" id="KW-1185">Reference proteome</keyword>
<reference evidence="1 2" key="1">
    <citation type="journal article" date="2019" name="Genome Biol. Evol.">
        <title>Insights into the evolution of the New World diploid cottons (Gossypium, subgenus Houzingenia) based on genome sequencing.</title>
        <authorList>
            <person name="Grover C.E."/>
            <person name="Arick M.A. 2nd"/>
            <person name="Thrash A."/>
            <person name="Conover J.L."/>
            <person name="Sanders W.S."/>
            <person name="Peterson D.G."/>
            <person name="Frelichowski J.E."/>
            <person name="Scheffler J.A."/>
            <person name="Scheffler B.E."/>
            <person name="Wendel J.F."/>
        </authorList>
    </citation>
    <scope>NUCLEOTIDE SEQUENCE [LARGE SCALE GENOMIC DNA]</scope>
    <source>
        <strain evidence="1">5</strain>
        <tissue evidence="1">Leaf</tissue>
    </source>
</reference>
<dbReference type="Proteomes" id="UP000593579">
    <property type="component" value="Unassembled WGS sequence"/>
</dbReference>
<dbReference type="GO" id="GO:0003676">
    <property type="term" value="F:nucleic acid binding"/>
    <property type="evidence" value="ECO:0007669"/>
    <property type="project" value="InterPro"/>
</dbReference>